<dbReference type="PANTHER" id="PTHR43048">
    <property type="entry name" value="METHYLMALONYL-COA EPIMERASE"/>
    <property type="match status" value="1"/>
</dbReference>
<organism evidence="3 4">
    <name type="scientific">Serinibacter salmoneus</name>
    <dbReference type="NCBI Taxonomy" id="556530"/>
    <lineage>
        <taxon>Bacteria</taxon>
        <taxon>Bacillati</taxon>
        <taxon>Actinomycetota</taxon>
        <taxon>Actinomycetes</taxon>
        <taxon>Micrococcales</taxon>
        <taxon>Beutenbergiaceae</taxon>
        <taxon>Serinibacter</taxon>
    </lineage>
</organism>
<dbReference type="AlphaFoldDB" id="A0A2A9D5W4"/>
<evidence type="ECO:0000259" key="2">
    <source>
        <dbReference type="PROSITE" id="PS51819"/>
    </source>
</evidence>
<dbReference type="InterPro" id="IPR051785">
    <property type="entry name" value="MMCE/EMCE_epimerase"/>
</dbReference>
<sequence>MGVRSAEHIGLVVADLDRAVAFFEAVGFDVGERMRVGGAWADRVNGLEGTDVEMAFATAPDGSGAIEITRFVHPASPPVAGGEAANHPGLRHLAYRVDDLDGTLARAREAGYDLVGAVEAFDPWRLCYLRGPEGLILELAERAEDPHAGAEHTEE</sequence>
<feature type="domain" description="VOC" evidence="2">
    <location>
        <begin position="5"/>
        <end position="142"/>
    </location>
</feature>
<dbReference type="EMBL" id="PDJD01000001">
    <property type="protein sequence ID" value="PFG21230.1"/>
    <property type="molecule type" value="Genomic_DNA"/>
</dbReference>
<dbReference type="GO" id="GO:0004493">
    <property type="term" value="F:methylmalonyl-CoA epimerase activity"/>
    <property type="evidence" value="ECO:0007669"/>
    <property type="project" value="TreeGrafter"/>
</dbReference>
<name>A0A2A9D5W4_9MICO</name>
<dbReference type="RefSeq" id="WP_098470094.1">
    <property type="nucleotide sequence ID" value="NZ_PDJD01000001.1"/>
</dbReference>
<dbReference type="Proteomes" id="UP000224915">
    <property type="component" value="Unassembled WGS sequence"/>
</dbReference>
<evidence type="ECO:0000313" key="3">
    <source>
        <dbReference type="EMBL" id="PFG21230.1"/>
    </source>
</evidence>
<gene>
    <name evidence="3" type="ORF">ATL40_2853</name>
</gene>
<keyword evidence="1" id="KW-0479">Metal-binding</keyword>
<dbReference type="InterPro" id="IPR037523">
    <property type="entry name" value="VOC_core"/>
</dbReference>
<reference evidence="3 4" key="1">
    <citation type="submission" date="2017-10" db="EMBL/GenBank/DDBJ databases">
        <title>Sequencing the genomes of 1000 actinobacteria strains.</title>
        <authorList>
            <person name="Klenk H.-P."/>
        </authorList>
    </citation>
    <scope>NUCLEOTIDE SEQUENCE [LARGE SCALE GENOMIC DNA]</scope>
    <source>
        <strain evidence="3 4">DSM 21801</strain>
    </source>
</reference>
<dbReference type="GO" id="GO:0046491">
    <property type="term" value="P:L-methylmalonyl-CoA metabolic process"/>
    <property type="evidence" value="ECO:0007669"/>
    <property type="project" value="TreeGrafter"/>
</dbReference>
<evidence type="ECO:0000313" key="4">
    <source>
        <dbReference type="Proteomes" id="UP000224915"/>
    </source>
</evidence>
<dbReference type="Gene3D" id="3.10.180.10">
    <property type="entry name" value="2,3-Dihydroxybiphenyl 1,2-Dioxygenase, domain 1"/>
    <property type="match status" value="1"/>
</dbReference>
<dbReference type="SUPFAM" id="SSF54593">
    <property type="entry name" value="Glyoxalase/Bleomycin resistance protein/Dihydroxybiphenyl dioxygenase"/>
    <property type="match status" value="1"/>
</dbReference>
<proteinExistence type="predicted"/>
<dbReference type="Pfam" id="PF13669">
    <property type="entry name" value="Glyoxalase_4"/>
    <property type="match status" value="1"/>
</dbReference>
<dbReference type="PANTHER" id="PTHR43048:SF5">
    <property type="entry name" value="BLR5325 PROTEIN"/>
    <property type="match status" value="1"/>
</dbReference>
<evidence type="ECO:0000256" key="1">
    <source>
        <dbReference type="ARBA" id="ARBA00022723"/>
    </source>
</evidence>
<dbReference type="InterPro" id="IPR029068">
    <property type="entry name" value="Glyas_Bleomycin-R_OHBP_Dase"/>
</dbReference>
<dbReference type="PROSITE" id="PS51819">
    <property type="entry name" value="VOC"/>
    <property type="match status" value="1"/>
</dbReference>
<dbReference type="GO" id="GO:0046872">
    <property type="term" value="F:metal ion binding"/>
    <property type="evidence" value="ECO:0007669"/>
    <property type="project" value="UniProtKB-KW"/>
</dbReference>
<keyword evidence="4" id="KW-1185">Reference proteome</keyword>
<dbReference type="OrthoDB" id="7187210at2"/>
<protein>
    <submittedName>
        <fullName evidence="3">Methylmalonyl-CoA epimerase</fullName>
    </submittedName>
</protein>
<accession>A0A2A9D5W4</accession>
<comment type="caution">
    <text evidence="3">The sequence shown here is derived from an EMBL/GenBank/DDBJ whole genome shotgun (WGS) entry which is preliminary data.</text>
</comment>